<accession>A0A1C1CCX4</accession>
<feature type="chain" id="PRO_5008650730" evidence="1">
    <location>
        <begin position="25"/>
        <end position="147"/>
    </location>
</feature>
<dbReference type="EMBL" id="LGRB01000016">
    <property type="protein sequence ID" value="OCT46307.1"/>
    <property type="molecule type" value="Genomic_DNA"/>
</dbReference>
<name>A0A1C1CCX4_9EURO</name>
<evidence type="ECO:0000313" key="3">
    <source>
        <dbReference type="Proteomes" id="UP000094526"/>
    </source>
</evidence>
<comment type="caution">
    <text evidence="2">The sequence shown here is derived from an EMBL/GenBank/DDBJ whole genome shotgun (WGS) entry which is preliminary data.</text>
</comment>
<evidence type="ECO:0000313" key="2">
    <source>
        <dbReference type="EMBL" id="OCT46307.1"/>
    </source>
</evidence>
<dbReference type="VEuPathDB" id="FungiDB:CLCR_01341"/>
<reference evidence="3" key="1">
    <citation type="submission" date="2015-07" db="EMBL/GenBank/DDBJ databases">
        <authorList>
            <person name="Teixeira M.M."/>
            <person name="Souza R.C."/>
            <person name="Almeida L.G."/>
            <person name="Vicente V.A."/>
            <person name="de Hoog S."/>
            <person name="Bocca A.L."/>
            <person name="de Almeida S.R."/>
            <person name="Vasconcelos A.T."/>
            <person name="Felipe M.S."/>
        </authorList>
    </citation>
    <scope>NUCLEOTIDE SEQUENCE [LARGE SCALE GENOMIC DNA]</scope>
    <source>
        <strain evidence="3">KSF</strain>
    </source>
</reference>
<proteinExistence type="predicted"/>
<keyword evidence="3" id="KW-1185">Reference proteome</keyword>
<protein>
    <submittedName>
        <fullName evidence="2">Uncharacterized protein</fullName>
    </submittedName>
</protein>
<dbReference type="OrthoDB" id="5595137at2759"/>
<feature type="signal peptide" evidence="1">
    <location>
        <begin position="1"/>
        <end position="24"/>
    </location>
</feature>
<keyword evidence="1" id="KW-0732">Signal</keyword>
<dbReference type="Proteomes" id="UP000094526">
    <property type="component" value="Unassembled WGS sequence"/>
</dbReference>
<organism evidence="2 3">
    <name type="scientific">Cladophialophora carrionii</name>
    <dbReference type="NCBI Taxonomy" id="86049"/>
    <lineage>
        <taxon>Eukaryota</taxon>
        <taxon>Fungi</taxon>
        <taxon>Dikarya</taxon>
        <taxon>Ascomycota</taxon>
        <taxon>Pezizomycotina</taxon>
        <taxon>Eurotiomycetes</taxon>
        <taxon>Chaetothyriomycetidae</taxon>
        <taxon>Chaetothyriales</taxon>
        <taxon>Herpotrichiellaceae</taxon>
        <taxon>Cladophialophora</taxon>
    </lineage>
</organism>
<sequence>MKLNKTSSVAAVLSVLSFNSVVSAIATLTVCTVVGDASVPSSSFQGGNLFTIHIENVPDVSESTICGHSDSDIHSAADSFSTRVTSVIACSTSRVGNDQNFMDLNVRFDKQSPSVQLSALQNGITAAFGSQGVDFDASKCDISGIPS</sequence>
<dbReference type="AlphaFoldDB" id="A0A1C1CCX4"/>
<gene>
    <name evidence="2" type="ORF">CLCR_01341</name>
</gene>
<evidence type="ECO:0000256" key="1">
    <source>
        <dbReference type="SAM" id="SignalP"/>
    </source>
</evidence>